<protein>
    <submittedName>
        <fullName evidence="3">UPF0699 transmembrane protein YdbT</fullName>
    </submittedName>
</protein>
<feature type="domain" description="YdbS-like PH" evidence="2">
    <location>
        <begin position="62"/>
        <end position="141"/>
    </location>
</feature>
<keyword evidence="1 3" id="KW-0812">Transmembrane</keyword>
<keyword evidence="4" id="KW-1185">Reference proteome</keyword>
<gene>
    <name evidence="3" type="primary">ydbT</name>
    <name evidence="3" type="ORF">GCM10010978_19600</name>
</gene>
<dbReference type="PANTHER" id="PTHR34473">
    <property type="entry name" value="UPF0699 TRANSMEMBRANE PROTEIN YDBS"/>
    <property type="match status" value="1"/>
</dbReference>
<name>A0A8J2TNP9_9BACI</name>
<dbReference type="RefSeq" id="WP_229733621.1">
    <property type="nucleotide sequence ID" value="NZ_BMEV01000034.1"/>
</dbReference>
<comment type="caution">
    <text evidence="3">The sequence shown here is derived from an EMBL/GenBank/DDBJ whole genome shotgun (WGS) entry which is preliminary data.</text>
</comment>
<reference evidence="3" key="2">
    <citation type="submission" date="2020-09" db="EMBL/GenBank/DDBJ databases">
        <authorList>
            <person name="Sun Q."/>
            <person name="Zhou Y."/>
        </authorList>
    </citation>
    <scope>NUCLEOTIDE SEQUENCE</scope>
    <source>
        <strain evidence="3">CGMCC 1.12360</strain>
    </source>
</reference>
<keyword evidence="1" id="KW-0472">Membrane</keyword>
<dbReference type="InterPro" id="IPR014529">
    <property type="entry name" value="UCP026631"/>
</dbReference>
<feature type="transmembrane region" description="Helical" evidence="1">
    <location>
        <begin position="12"/>
        <end position="35"/>
    </location>
</feature>
<feature type="domain" description="YdbS-like PH" evidence="2">
    <location>
        <begin position="237"/>
        <end position="319"/>
    </location>
</feature>
<feature type="transmembrane region" description="Helical" evidence="1">
    <location>
        <begin position="366"/>
        <end position="383"/>
    </location>
</feature>
<feature type="transmembrane region" description="Helical" evidence="1">
    <location>
        <begin position="207"/>
        <end position="235"/>
    </location>
</feature>
<feature type="transmembrane region" description="Helical" evidence="1">
    <location>
        <begin position="166"/>
        <end position="187"/>
    </location>
</feature>
<dbReference type="PANTHER" id="PTHR34473:SF2">
    <property type="entry name" value="UPF0699 TRANSMEMBRANE PROTEIN YDBT"/>
    <property type="match status" value="1"/>
</dbReference>
<feature type="transmembrane region" description="Helical" evidence="1">
    <location>
        <begin position="41"/>
        <end position="60"/>
    </location>
</feature>
<reference evidence="3" key="1">
    <citation type="journal article" date="2014" name="Int. J. Syst. Evol. Microbiol.">
        <title>Complete genome sequence of Corynebacterium casei LMG S-19264T (=DSM 44701T), isolated from a smear-ripened cheese.</title>
        <authorList>
            <consortium name="US DOE Joint Genome Institute (JGI-PGF)"/>
            <person name="Walter F."/>
            <person name="Albersmeier A."/>
            <person name="Kalinowski J."/>
            <person name="Ruckert C."/>
        </authorList>
    </citation>
    <scope>NUCLEOTIDE SEQUENCE</scope>
    <source>
        <strain evidence="3">CGMCC 1.12360</strain>
    </source>
</reference>
<sequence length="471" mass="54003">MMSKVRRLHPAAILFQFFKLLKGWVIYLLIGLITIKGEGLIYYSLLVLLFIFVLLTISILKWYRFTYQIGEDEFRIEYGIFIRKKRYISKHRIQSIDLSANPIHQIFHLVKVEIETAGSGTDTEASLQAVKLAEGEKIRERFKGSSIQEEQPKQKPASKNIANKDLFLAGATSGSTGVILALLAAVFSEIEQIIPDHFYDQTVAWLIGLSVTYIILLAAAVLIFIWILGIVGTVLKYWNFTITKTENELVITRGLLVKKHATIPLKRIQAVGIKESIIRQPLGYVAVFAEVAGSSLDNGEDFSTLLFPIMKKGEVKRFLQHFLPDYTIPEERLTTIPKRGIKYYLFRGSVLFFILAGGSMFFIPKYSWLFILLLVISVYFGYLRSKDCGFHIKGERVVIQFRVLSKMTVLLYKKRIQSMENKQHFLQRKEQLATVKISIIAREGSANYKLKELDEADTNILSDWYSFQNNR</sequence>
<dbReference type="InterPro" id="IPR005182">
    <property type="entry name" value="YdbS-like_PH"/>
</dbReference>
<dbReference type="PIRSF" id="PIRSF026631">
    <property type="entry name" value="UCP026631"/>
    <property type="match status" value="1"/>
</dbReference>
<dbReference type="AlphaFoldDB" id="A0A8J2TNP9"/>
<proteinExistence type="predicted"/>
<evidence type="ECO:0000313" key="3">
    <source>
        <dbReference type="EMBL" id="GFZ78121.1"/>
    </source>
</evidence>
<accession>A0A8J2TNP9</accession>
<dbReference type="Pfam" id="PF03703">
    <property type="entry name" value="bPH_2"/>
    <property type="match status" value="3"/>
</dbReference>
<organism evidence="3 4">
    <name type="scientific">Compostibacillus humi</name>
    <dbReference type="NCBI Taxonomy" id="1245525"/>
    <lineage>
        <taxon>Bacteria</taxon>
        <taxon>Bacillati</taxon>
        <taxon>Bacillota</taxon>
        <taxon>Bacilli</taxon>
        <taxon>Bacillales</taxon>
        <taxon>Bacillaceae</taxon>
        <taxon>Compostibacillus</taxon>
    </lineage>
</organism>
<dbReference type="EMBL" id="BMEV01000034">
    <property type="protein sequence ID" value="GFZ78121.1"/>
    <property type="molecule type" value="Genomic_DNA"/>
</dbReference>
<evidence type="ECO:0000313" key="4">
    <source>
        <dbReference type="Proteomes" id="UP000602050"/>
    </source>
</evidence>
<evidence type="ECO:0000259" key="2">
    <source>
        <dbReference type="Pfam" id="PF03703"/>
    </source>
</evidence>
<feature type="transmembrane region" description="Helical" evidence="1">
    <location>
        <begin position="341"/>
        <end position="360"/>
    </location>
</feature>
<dbReference type="Proteomes" id="UP000602050">
    <property type="component" value="Unassembled WGS sequence"/>
</dbReference>
<feature type="domain" description="YdbS-like PH" evidence="2">
    <location>
        <begin position="388"/>
        <end position="454"/>
    </location>
</feature>
<keyword evidence="1" id="KW-1133">Transmembrane helix</keyword>
<evidence type="ECO:0000256" key="1">
    <source>
        <dbReference type="SAM" id="Phobius"/>
    </source>
</evidence>